<evidence type="ECO:0000256" key="1">
    <source>
        <dbReference type="ARBA" id="ARBA00022645"/>
    </source>
</evidence>
<keyword evidence="1" id="KW-0121">Carboxypeptidase</keyword>
<sequence length="807" mass="85970">MSTHNRNLTMKQALAALLSFFLLCGLGGSLLAAMAIPVVATSGTATNAVTKIFDDLPTKIDFTLPSEVSTIVAADGTKLASFYSENRIVVASQDISQFIKDAAVAIEDQRFYQHNGIDAQGILGAAFSNLTGSSLAGGSTITQQYVKNALLEKGRIEEDDEQIAAATEQTIARKLNEARFAIAVENQMTKDEILTAYLNIAQFGPSQYGVEAASRYFFSTAAKDVTLEQAAMLAGITQAPGRWDPVSNPEGALKRRNTVLGTMLEQGYITQEQYDVAIAVPIEDMLKVSPAYNGCEEAGISANFCEYVVRDVLNSDALGETRDERISKLYRGGLVIQTTINPAEQQQAYDAIIKRVPIGDPSGIDIALSSIEPGTGNIRAMVQNRPFGNPSDAEPTATKVNNNVGEDMGGGSGFQPGSTFKIFTLVDWIAKGHSPYEKLNGSRKITIPARDWKISCAPGLADTFSPSNNDGENFGLIPATTAAKYSVNTAFTQMSSKLDLCDITRTAEAMGARQGGYVTADLVKELTNAGMTGVKEGDIAPIIPRPSQVLGVNPTTPLSMASAVSTLAADGLACQPHSFTKITDRAGNILIERQPECRQVIDKNVARAVNGVLQQVPQPGATGSAAQLAGGRPSGGKTGTTDSSYHMWYVGYTPQLATSVWTGHMNGNIPMLNVTVNGVYYSTVYGGTLAAPAFRDFMNSALADQPIVPFAKPTGAISVNKEEEERKEQERKAEEQRQQEEQQAAVPSVIGMSEDNAVSTLQQAGYVVAVGTDYSDLPTGQVARQENTGDGGPGSRINLWISIGPRP</sequence>
<proteinExistence type="predicted"/>
<dbReference type="Gene3D" id="3.30.10.20">
    <property type="match status" value="1"/>
</dbReference>
<dbReference type="PANTHER" id="PTHR32282:SF33">
    <property type="entry name" value="PEPTIDOGLYCAN GLYCOSYLTRANSFERASE"/>
    <property type="match status" value="1"/>
</dbReference>
<feature type="region of interest" description="Disordered" evidence="9">
    <location>
        <begin position="777"/>
        <end position="807"/>
    </location>
</feature>
<dbReference type="Gene3D" id="1.10.3810.10">
    <property type="entry name" value="Biosynthetic peptidoglycan transglycosylase-like"/>
    <property type="match status" value="1"/>
</dbReference>
<evidence type="ECO:0000256" key="7">
    <source>
        <dbReference type="ARBA" id="ARBA00034000"/>
    </source>
</evidence>
<keyword evidence="2" id="KW-0645">Protease</keyword>
<feature type="domain" description="PASTA" evidence="10">
    <location>
        <begin position="740"/>
        <end position="803"/>
    </location>
</feature>
<keyword evidence="12" id="KW-1185">Reference proteome</keyword>
<dbReference type="Pfam" id="PF03793">
    <property type="entry name" value="PASTA"/>
    <property type="match status" value="1"/>
</dbReference>
<dbReference type="PROSITE" id="PS51178">
    <property type="entry name" value="PASTA"/>
    <property type="match status" value="1"/>
</dbReference>
<reference evidence="11 12" key="1">
    <citation type="submission" date="2021-02" db="EMBL/GenBank/DDBJ databases">
        <title>Complete Genome Sequence of Arcanobacterium phocisimile strain DSM 26142T from a harbour seal.</title>
        <authorList>
            <person name="Borowiak M."/>
            <person name="Alssahen M."/>
            <person name="Malorny B."/>
            <person name="Laemmler C."/>
            <person name="Siebert U."/>
            <person name="Ploetz M."/>
            <person name="Abdulmawjood A."/>
        </authorList>
    </citation>
    <scope>NUCLEOTIDE SEQUENCE [LARGE SCALE GENOMIC DNA]</scope>
    <source>
        <strain evidence="11 12">DSM 26142</strain>
    </source>
</reference>
<keyword evidence="4" id="KW-0808">Transferase</keyword>
<comment type="catalytic activity">
    <reaction evidence="8">
        <text>[GlcNAc-(1-&gt;4)-Mur2Ac(oyl-L-Ala-gamma-D-Glu-L-Lys-D-Ala-D-Ala)](n)-di-trans,octa-cis-undecaprenyl diphosphate + beta-D-GlcNAc-(1-&gt;4)-Mur2Ac(oyl-L-Ala-gamma-D-Glu-L-Lys-D-Ala-D-Ala)-di-trans,octa-cis-undecaprenyl diphosphate = [GlcNAc-(1-&gt;4)-Mur2Ac(oyl-L-Ala-gamma-D-Glu-L-Lys-D-Ala-D-Ala)](n+1)-di-trans,octa-cis-undecaprenyl diphosphate + di-trans,octa-cis-undecaprenyl diphosphate + H(+)</text>
        <dbReference type="Rhea" id="RHEA:23708"/>
        <dbReference type="Rhea" id="RHEA-COMP:9602"/>
        <dbReference type="Rhea" id="RHEA-COMP:9603"/>
        <dbReference type="ChEBI" id="CHEBI:15378"/>
        <dbReference type="ChEBI" id="CHEBI:58405"/>
        <dbReference type="ChEBI" id="CHEBI:60033"/>
        <dbReference type="ChEBI" id="CHEBI:78435"/>
        <dbReference type="EC" id="2.4.99.28"/>
    </reaction>
</comment>
<evidence type="ECO:0000256" key="4">
    <source>
        <dbReference type="ARBA" id="ARBA00022679"/>
    </source>
</evidence>
<evidence type="ECO:0000313" key="11">
    <source>
        <dbReference type="EMBL" id="QRV02097.1"/>
    </source>
</evidence>
<dbReference type="SUPFAM" id="SSF53955">
    <property type="entry name" value="Lysozyme-like"/>
    <property type="match status" value="1"/>
</dbReference>
<dbReference type="PANTHER" id="PTHR32282">
    <property type="entry name" value="BINDING PROTEIN TRANSPEPTIDASE, PUTATIVE-RELATED"/>
    <property type="match status" value="1"/>
</dbReference>
<gene>
    <name evidence="11" type="ORF">JTE88_08490</name>
</gene>
<accession>A0ABX7IH04</accession>
<feature type="region of interest" description="Disordered" evidence="9">
    <location>
        <begin position="714"/>
        <end position="746"/>
    </location>
</feature>
<name>A0ABX7IH04_9ACTO</name>
<evidence type="ECO:0000256" key="6">
    <source>
        <dbReference type="ARBA" id="ARBA00023268"/>
    </source>
</evidence>
<dbReference type="InterPro" id="IPR050396">
    <property type="entry name" value="Glycosyltr_51/Transpeptidase"/>
</dbReference>
<keyword evidence="6" id="KW-0511">Multifunctional enzyme</keyword>
<dbReference type="SUPFAM" id="SSF56601">
    <property type="entry name" value="beta-lactamase/transpeptidase-like"/>
    <property type="match status" value="1"/>
</dbReference>
<evidence type="ECO:0000313" key="12">
    <source>
        <dbReference type="Proteomes" id="UP000602653"/>
    </source>
</evidence>
<dbReference type="Gene3D" id="3.40.710.10">
    <property type="entry name" value="DD-peptidase/beta-lactamase superfamily"/>
    <property type="match status" value="1"/>
</dbReference>
<dbReference type="Proteomes" id="UP000602653">
    <property type="component" value="Chromosome"/>
</dbReference>
<dbReference type="InterPro" id="IPR001264">
    <property type="entry name" value="Glyco_trans_51"/>
</dbReference>
<evidence type="ECO:0000256" key="5">
    <source>
        <dbReference type="ARBA" id="ARBA00022801"/>
    </source>
</evidence>
<dbReference type="InterPro" id="IPR005543">
    <property type="entry name" value="PASTA_dom"/>
</dbReference>
<keyword evidence="3" id="KW-0328">Glycosyltransferase</keyword>
<dbReference type="Pfam" id="PF00905">
    <property type="entry name" value="Transpeptidase"/>
    <property type="match status" value="1"/>
</dbReference>
<organism evidence="11 12">
    <name type="scientific">Arcanobacterium phocisimile</name>
    <dbReference type="NCBI Taxonomy" id="1302235"/>
    <lineage>
        <taxon>Bacteria</taxon>
        <taxon>Bacillati</taxon>
        <taxon>Actinomycetota</taxon>
        <taxon>Actinomycetes</taxon>
        <taxon>Actinomycetales</taxon>
        <taxon>Actinomycetaceae</taxon>
        <taxon>Arcanobacterium</taxon>
    </lineage>
</organism>
<dbReference type="InterPro" id="IPR012338">
    <property type="entry name" value="Beta-lactam/transpept-like"/>
</dbReference>
<evidence type="ECO:0000256" key="9">
    <source>
        <dbReference type="SAM" id="MobiDB-lite"/>
    </source>
</evidence>
<evidence type="ECO:0000256" key="2">
    <source>
        <dbReference type="ARBA" id="ARBA00022670"/>
    </source>
</evidence>
<dbReference type="EMBL" id="CP070228">
    <property type="protein sequence ID" value="QRV02097.1"/>
    <property type="molecule type" value="Genomic_DNA"/>
</dbReference>
<dbReference type="RefSeq" id="WP_204424345.1">
    <property type="nucleotide sequence ID" value="NZ_CP070228.1"/>
</dbReference>
<feature type="compositionally biased region" description="Basic and acidic residues" evidence="9">
    <location>
        <begin position="720"/>
        <end position="740"/>
    </location>
</feature>
<dbReference type="InterPro" id="IPR023346">
    <property type="entry name" value="Lysozyme-like_dom_sf"/>
</dbReference>
<evidence type="ECO:0000259" key="10">
    <source>
        <dbReference type="PROSITE" id="PS51178"/>
    </source>
</evidence>
<comment type="catalytic activity">
    <reaction evidence="7">
        <text>Preferential cleavage: (Ac)2-L-Lys-D-Ala-|-D-Ala. Also transpeptidation of peptidyl-alanyl moieties that are N-acyl substituents of D-alanine.</text>
        <dbReference type="EC" id="3.4.16.4"/>
    </reaction>
</comment>
<dbReference type="CDD" id="cd06577">
    <property type="entry name" value="PASTA_pknB"/>
    <property type="match status" value="1"/>
</dbReference>
<dbReference type="InterPro" id="IPR001460">
    <property type="entry name" value="PCN-bd_Tpept"/>
</dbReference>
<protein>
    <submittedName>
        <fullName evidence="11">Penicillin-binding protein</fullName>
    </submittedName>
</protein>
<evidence type="ECO:0000256" key="3">
    <source>
        <dbReference type="ARBA" id="ARBA00022676"/>
    </source>
</evidence>
<keyword evidence="5" id="KW-0378">Hydrolase</keyword>
<dbReference type="Pfam" id="PF00912">
    <property type="entry name" value="Transgly"/>
    <property type="match status" value="1"/>
</dbReference>
<feature type="region of interest" description="Disordered" evidence="9">
    <location>
        <begin position="620"/>
        <end position="639"/>
    </location>
</feature>
<evidence type="ECO:0000256" key="8">
    <source>
        <dbReference type="ARBA" id="ARBA00049902"/>
    </source>
</evidence>
<dbReference type="InterPro" id="IPR036950">
    <property type="entry name" value="PBP_transglycosylase"/>
</dbReference>